<protein>
    <submittedName>
        <fullName evidence="1">Uncharacterized protein</fullName>
    </submittedName>
</protein>
<comment type="caution">
    <text evidence="1">The sequence shown here is derived from an EMBL/GenBank/DDBJ whole genome shotgun (WGS) entry which is preliminary data.</text>
</comment>
<proteinExistence type="predicted"/>
<dbReference type="EMBL" id="BKAU01000001">
    <property type="protein sequence ID" value="GEP95532.1"/>
    <property type="molecule type" value="Genomic_DNA"/>
</dbReference>
<dbReference type="Proteomes" id="UP000321436">
    <property type="component" value="Unassembled WGS sequence"/>
</dbReference>
<gene>
    <name evidence="1" type="ORF">CCY01nite_17920</name>
</gene>
<keyword evidence="2" id="KW-1185">Reference proteome</keyword>
<name>A0A512RIK9_9BACT</name>
<evidence type="ECO:0000313" key="2">
    <source>
        <dbReference type="Proteomes" id="UP000321436"/>
    </source>
</evidence>
<dbReference type="AlphaFoldDB" id="A0A512RIK9"/>
<reference evidence="1 2" key="1">
    <citation type="submission" date="2019-07" db="EMBL/GenBank/DDBJ databases">
        <title>Whole genome shotgun sequence of Chitinophaga cymbidii NBRC 109752.</title>
        <authorList>
            <person name="Hosoyama A."/>
            <person name="Uohara A."/>
            <person name="Ohji S."/>
            <person name="Ichikawa N."/>
        </authorList>
    </citation>
    <scope>NUCLEOTIDE SEQUENCE [LARGE SCALE GENOMIC DNA]</scope>
    <source>
        <strain evidence="1 2">NBRC 109752</strain>
    </source>
</reference>
<accession>A0A512RIK9</accession>
<organism evidence="1 2">
    <name type="scientific">Chitinophaga cymbidii</name>
    <dbReference type="NCBI Taxonomy" id="1096750"/>
    <lineage>
        <taxon>Bacteria</taxon>
        <taxon>Pseudomonadati</taxon>
        <taxon>Bacteroidota</taxon>
        <taxon>Chitinophagia</taxon>
        <taxon>Chitinophagales</taxon>
        <taxon>Chitinophagaceae</taxon>
        <taxon>Chitinophaga</taxon>
    </lineage>
</organism>
<evidence type="ECO:0000313" key="1">
    <source>
        <dbReference type="EMBL" id="GEP95532.1"/>
    </source>
</evidence>
<sequence>MAELLTYLTSVWDVYEKASWEDRYVLISQICSGGMKFGDGVFRSGGLHPVFRHTRRELEEKNLLYSSD</sequence>